<evidence type="ECO:0000313" key="2">
    <source>
        <dbReference type="Proteomes" id="UP000060487"/>
    </source>
</evidence>
<reference evidence="1 2" key="1">
    <citation type="submission" date="2015-11" db="EMBL/GenBank/DDBJ databases">
        <authorList>
            <person name="Lin W."/>
        </authorList>
    </citation>
    <scope>NUCLEOTIDE SEQUENCE [LARGE SCALE GENOMIC DNA]</scope>
    <source>
        <strain evidence="1 2">HCH-1</strain>
    </source>
</reference>
<sequence length="121" mass="13167">MAVYLHSVPGRLRIKSPALKGDKREFLENLFIGFDGVKSVKSNPLTGSLAISYCPELIDSEIIMHMLEKRGGIDLSKTISNDEYLHNAFSKAGGFISKVLFGSAMDMALEGTALSFLSVLV</sequence>
<protein>
    <submittedName>
        <fullName evidence="1">Uncharacterized protein</fullName>
    </submittedName>
</protein>
<organism evidence="1 2">
    <name type="scientific">Candidatus Magnetominusculus xianensis</name>
    <dbReference type="NCBI Taxonomy" id="1748249"/>
    <lineage>
        <taxon>Bacteria</taxon>
        <taxon>Pseudomonadati</taxon>
        <taxon>Nitrospirota</taxon>
        <taxon>Nitrospiria</taxon>
        <taxon>Nitrospirales</taxon>
        <taxon>Nitrospiraceae</taxon>
        <taxon>Candidatus Magnetominusculus</taxon>
    </lineage>
</organism>
<dbReference type="Proteomes" id="UP000060487">
    <property type="component" value="Unassembled WGS sequence"/>
</dbReference>
<evidence type="ECO:0000313" key="1">
    <source>
        <dbReference type="EMBL" id="KWT94667.1"/>
    </source>
</evidence>
<keyword evidence="2" id="KW-1185">Reference proteome</keyword>
<comment type="caution">
    <text evidence="1">The sequence shown here is derived from an EMBL/GenBank/DDBJ whole genome shotgun (WGS) entry which is preliminary data.</text>
</comment>
<proteinExistence type="predicted"/>
<dbReference type="RefSeq" id="WP_085050736.1">
    <property type="nucleotide sequence ID" value="NZ_LNQR01000004.1"/>
</dbReference>
<dbReference type="EMBL" id="LNQR01000004">
    <property type="protein sequence ID" value="KWT94667.1"/>
    <property type="molecule type" value="Genomic_DNA"/>
</dbReference>
<accession>A0ABR5SKR4</accession>
<dbReference type="Pfam" id="PF19991">
    <property type="entry name" value="HMA_2"/>
    <property type="match status" value="1"/>
</dbReference>
<name>A0ABR5SKR4_9BACT</name>
<gene>
    <name evidence="1" type="ORF">ASN18_0206</name>
</gene>